<evidence type="ECO:0000313" key="5">
    <source>
        <dbReference type="Proteomes" id="UP000033684"/>
    </source>
</evidence>
<dbReference type="PATRIC" id="fig|1632867.3.peg.2685"/>
<feature type="domain" description="Methyltransferase" evidence="3">
    <location>
        <begin position="50"/>
        <end position="150"/>
    </location>
</feature>
<name>A0A0F3IF65_9GAMM</name>
<dbReference type="RefSeq" id="WP_045780285.1">
    <property type="nucleotide sequence ID" value="NZ_LAJX01000224.1"/>
</dbReference>
<sequence length="242" mass="26561">MNIKMDYDAMFSGIIGEDYAMLKQLSPLSYEMSSLVGATVAEYAKSASNVVELGGGTGITTLSILSQHGSAQILSIDNEPTMQKQAQESLAAWVNAGRLTFSSDDALTALKKLPDASVDSVASAYTLHNFTQDYRKQVLAEVFRVLVPGGCFINGDRYALDDIDVHTRTTQQEVSRYFSVLIAAGKLELLEHWIVHLFSDESENHIMRETQALTQLADAGFSAIQLSHRYEVNALVSAYKPQ</sequence>
<keyword evidence="5" id="KW-1185">Reference proteome</keyword>
<evidence type="ECO:0000313" key="4">
    <source>
        <dbReference type="EMBL" id="KJV05465.1"/>
    </source>
</evidence>
<dbReference type="EMBL" id="LAJX01000224">
    <property type="protein sequence ID" value="KJV05465.1"/>
    <property type="molecule type" value="Genomic_DNA"/>
</dbReference>
<proteinExistence type="predicted"/>
<dbReference type="GO" id="GO:0008168">
    <property type="term" value="F:methyltransferase activity"/>
    <property type="evidence" value="ECO:0007669"/>
    <property type="project" value="UniProtKB-KW"/>
</dbReference>
<keyword evidence="4" id="KW-0830">Ubiquinone</keyword>
<dbReference type="AlphaFoldDB" id="A0A0F3IF65"/>
<reference evidence="5" key="1">
    <citation type="submission" date="2015-03" db="EMBL/GenBank/DDBJ databases">
        <title>Draft genome sequence of a novel methanotroph (Sn10-6) isolated from flooded ricefield rhizosphere in India.</title>
        <authorList>
            <person name="Pandit P.S."/>
            <person name="Pore S.D."/>
            <person name="Arora P."/>
            <person name="Kapse N.G."/>
            <person name="Dhakephalkar P.K."/>
            <person name="Rahalkar M.C."/>
        </authorList>
    </citation>
    <scope>NUCLEOTIDE SEQUENCE [LARGE SCALE GENOMIC DNA]</scope>
    <source>
        <strain evidence="5">Sn10-6</strain>
    </source>
</reference>
<keyword evidence="1" id="KW-0489">Methyltransferase</keyword>
<reference evidence="4 5" key="2">
    <citation type="journal article" date="2016" name="Microb. Ecol.">
        <title>Genome Characteristics of a Novel Type I Methanotroph (Sn10-6) Isolated from a Flooded Indian Rice Field.</title>
        <authorList>
            <person name="Rahalkar M.C."/>
            <person name="Pandit P.S."/>
            <person name="Dhakephalkar P.K."/>
            <person name="Pore S."/>
            <person name="Arora P."/>
            <person name="Kapse N."/>
        </authorList>
    </citation>
    <scope>NUCLEOTIDE SEQUENCE [LARGE SCALE GENOMIC DNA]</scope>
    <source>
        <strain evidence="4 5">Sn10-6</strain>
    </source>
</reference>
<dbReference type="InterPro" id="IPR041698">
    <property type="entry name" value="Methyltransf_25"/>
</dbReference>
<protein>
    <submittedName>
        <fullName evidence="4">Ubiquinone biosynthesis protein UbiE</fullName>
    </submittedName>
</protein>
<dbReference type="CDD" id="cd02440">
    <property type="entry name" value="AdoMet_MTases"/>
    <property type="match status" value="1"/>
</dbReference>
<comment type="caution">
    <text evidence="4">The sequence shown here is derived from an EMBL/GenBank/DDBJ whole genome shotgun (WGS) entry which is preliminary data.</text>
</comment>
<dbReference type="Gene3D" id="3.40.50.150">
    <property type="entry name" value="Vaccinia Virus protein VP39"/>
    <property type="match status" value="1"/>
</dbReference>
<dbReference type="Proteomes" id="UP000033684">
    <property type="component" value="Unassembled WGS sequence"/>
</dbReference>
<evidence type="ECO:0000256" key="2">
    <source>
        <dbReference type="ARBA" id="ARBA00022679"/>
    </source>
</evidence>
<dbReference type="SUPFAM" id="SSF53335">
    <property type="entry name" value="S-adenosyl-L-methionine-dependent methyltransferases"/>
    <property type="match status" value="1"/>
</dbReference>
<dbReference type="Pfam" id="PF13649">
    <property type="entry name" value="Methyltransf_25"/>
    <property type="match status" value="1"/>
</dbReference>
<organism evidence="4 5">
    <name type="scientific">Methylocucumis oryzae</name>
    <dbReference type="NCBI Taxonomy" id="1632867"/>
    <lineage>
        <taxon>Bacteria</taxon>
        <taxon>Pseudomonadati</taxon>
        <taxon>Pseudomonadota</taxon>
        <taxon>Gammaproteobacteria</taxon>
        <taxon>Methylococcales</taxon>
        <taxon>Methylococcaceae</taxon>
        <taxon>Methylocucumis</taxon>
    </lineage>
</organism>
<evidence type="ECO:0000259" key="3">
    <source>
        <dbReference type="Pfam" id="PF13649"/>
    </source>
</evidence>
<gene>
    <name evidence="4" type="ORF">VZ94_18025</name>
</gene>
<dbReference type="GO" id="GO:0032259">
    <property type="term" value="P:methylation"/>
    <property type="evidence" value="ECO:0007669"/>
    <property type="project" value="UniProtKB-KW"/>
</dbReference>
<keyword evidence="2" id="KW-0808">Transferase</keyword>
<dbReference type="PANTHER" id="PTHR43861">
    <property type="entry name" value="TRANS-ACONITATE 2-METHYLTRANSFERASE-RELATED"/>
    <property type="match status" value="1"/>
</dbReference>
<dbReference type="InterPro" id="IPR029063">
    <property type="entry name" value="SAM-dependent_MTases_sf"/>
</dbReference>
<evidence type="ECO:0000256" key="1">
    <source>
        <dbReference type="ARBA" id="ARBA00022603"/>
    </source>
</evidence>
<dbReference type="PANTHER" id="PTHR43861:SF1">
    <property type="entry name" value="TRANS-ACONITATE 2-METHYLTRANSFERASE"/>
    <property type="match status" value="1"/>
</dbReference>
<accession>A0A0F3IF65</accession>
<dbReference type="OrthoDB" id="7856199at2"/>